<dbReference type="InterPro" id="IPR001841">
    <property type="entry name" value="Znf_RING"/>
</dbReference>
<dbReference type="GO" id="GO:0043130">
    <property type="term" value="F:ubiquitin binding"/>
    <property type="evidence" value="ECO:0007669"/>
    <property type="project" value="TreeGrafter"/>
</dbReference>
<dbReference type="PROSITE" id="PS51873">
    <property type="entry name" value="TRIAD"/>
    <property type="match status" value="1"/>
</dbReference>
<comment type="pathway">
    <text evidence="1">Protein modification; protein ubiquitination.</text>
</comment>
<evidence type="ECO:0000256" key="3">
    <source>
        <dbReference type="ARBA" id="ARBA00022723"/>
    </source>
</evidence>
<evidence type="ECO:0000256" key="9">
    <source>
        <dbReference type="SAM" id="MobiDB-lite"/>
    </source>
</evidence>
<dbReference type="InterPro" id="IPR044066">
    <property type="entry name" value="TRIAD_supradom"/>
</dbReference>
<protein>
    <recommendedName>
        <fullName evidence="14">RING-type domain-containing protein</fullName>
    </recommendedName>
</protein>
<evidence type="ECO:0000256" key="7">
    <source>
        <dbReference type="ARBA" id="ARBA00022833"/>
    </source>
</evidence>
<proteinExistence type="predicted"/>
<keyword evidence="13" id="KW-1185">Reference proteome</keyword>
<evidence type="ECO:0000256" key="8">
    <source>
        <dbReference type="PROSITE-ProRule" id="PRU00175"/>
    </source>
</evidence>
<dbReference type="AlphaFoldDB" id="A0A292Q0L6"/>
<dbReference type="Pfam" id="PF01485">
    <property type="entry name" value="IBR"/>
    <property type="match status" value="1"/>
</dbReference>
<evidence type="ECO:0000259" key="11">
    <source>
        <dbReference type="PROSITE" id="PS51873"/>
    </source>
</evidence>
<sequence>MASRVPLTLNFACVICMERKQTSSASPAISPSCSHPSNICKPCLQTYIEVALSSKSTAMASPPLKCPQCPNEITLAYVQETFPTLAPTYSDSLLQRYLHSIPEYRPCQKPSCPGGQLHSSRDKQPIVTCLMCSAKSCFTCRIPWHPSRTCAEVKSEHGENEKLLGKLAKSCPGCGVMVEKANGCDHLKCRCNCEWCWECRANYVIIRAVGNEGHGKTCPHWRGPAAHGSGARDGPVAPRGSSAARGGKETEAVHSSGARDGTIAPRGGGAACGGRETEAVHSSAGLVAPRDGGAVRGGKKIEVVRSSGACGGFADPQGGQGAKKEGWGPERAAGSAEHSLCTWGLFTGGYRSYSTRD</sequence>
<evidence type="ECO:0000313" key="12">
    <source>
        <dbReference type="EMBL" id="CUS12283.1"/>
    </source>
</evidence>
<dbReference type="SMART" id="SM00184">
    <property type="entry name" value="RING"/>
    <property type="match status" value="1"/>
</dbReference>
<keyword evidence="2" id="KW-0808">Transferase</keyword>
<organism evidence="12 13">
    <name type="scientific">Tuber aestivum</name>
    <name type="common">summer truffle</name>
    <dbReference type="NCBI Taxonomy" id="59557"/>
    <lineage>
        <taxon>Eukaryota</taxon>
        <taxon>Fungi</taxon>
        <taxon>Dikarya</taxon>
        <taxon>Ascomycota</taxon>
        <taxon>Pezizomycotina</taxon>
        <taxon>Pezizomycetes</taxon>
        <taxon>Pezizales</taxon>
        <taxon>Tuberaceae</taxon>
        <taxon>Tuber</taxon>
    </lineage>
</organism>
<keyword evidence="3" id="KW-0479">Metal-binding</keyword>
<evidence type="ECO:0000256" key="1">
    <source>
        <dbReference type="ARBA" id="ARBA00004906"/>
    </source>
</evidence>
<feature type="region of interest" description="Disordered" evidence="9">
    <location>
        <begin position="312"/>
        <end position="334"/>
    </location>
</feature>
<feature type="domain" description="RING-type" evidence="11">
    <location>
        <begin position="9"/>
        <end position="224"/>
    </location>
</feature>
<evidence type="ECO:0000256" key="5">
    <source>
        <dbReference type="ARBA" id="ARBA00022771"/>
    </source>
</evidence>
<dbReference type="GO" id="GO:0008270">
    <property type="term" value="F:zinc ion binding"/>
    <property type="evidence" value="ECO:0007669"/>
    <property type="project" value="UniProtKB-KW"/>
</dbReference>
<dbReference type="SUPFAM" id="SSF57850">
    <property type="entry name" value="RING/U-box"/>
    <property type="match status" value="3"/>
</dbReference>
<dbReference type="SMART" id="SM00647">
    <property type="entry name" value="IBR"/>
    <property type="match status" value="2"/>
</dbReference>
<dbReference type="CDD" id="cd22584">
    <property type="entry name" value="Rcat_RBR_unk"/>
    <property type="match status" value="1"/>
</dbReference>
<feature type="domain" description="RING-type" evidence="10">
    <location>
        <begin position="13"/>
        <end position="69"/>
    </location>
</feature>
<keyword evidence="4" id="KW-0677">Repeat</keyword>
<dbReference type="GO" id="GO:0043161">
    <property type="term" value="P:proteasome-mediated ubiquitin-dependent protein catabolic process"/>
    <property type="evidence" value="ECO:0007669"/>
    <property type="project" value="TreeGrafter"/>
</dbReference>
<evidence type="ECO:0008006" key="14">
    <source>
        <dbReference type="Google" id="ProtNLM"/>
    </source>
</evidence>
<dbReference type="PROSITE" id="PS50089">
    <property type="entry name" value="ZF_RING_2"/>
    <property type="match status" value="1"/>
</dbReference>
<dbReference type="CDD" id="cd20335">
    <property type="entry name" value="BRcat_RBR"/>
    <property type="match status" value="1"/>
</dbReference>
<evidence type="ECO:0000313" key="13">
    <source>
        <dbReference type="Proteomes" id="UP001412239"/>
    </source>
</evidence>
<dbReference type="PANTHER" id="PTHR22770:SF13">
    <property type="entry name" value="RING-TYPE DOMAIN-CONTAINING PROTEIN"/>
    <property type="match status" value="1"/>
</dbReference>
<evidence type="ECO:0000256" key="4">
    <source>
        <dbReference type="ARBA" id="ARBA00022737"/>
    </source>
</evidence>
<dbReference type="InterPro" id="IPR002867">
    <property type="entry name" value="IBR_dom"/>
</dbReference>
<accession>A0A292Q0L6</accession>
<dbReference type="Gene3D" id="3.30.40.10">
    <property type="entry name" value="Zinc/RING finger domain, C3HC4 (zinc finger)"/>
    <property type="match status" value="1"/>
</dbReference>
<keyword evidence="7" id="KW-0862">Zinc</keyword>
<dbReference type="GO" id="GO:0097039">
    <property type="term" value="P:protein linear polyubiquitination"/>
    <property type="evidence" value="ECO:0007669"/>
    <property type="project" value="TreeGrafter"/>
</dbReference>
<dbReference type="Gene3D" id="1.20.120.1750">
    <property type="match status" value="1"/>
</dbReference>
<dbReference type="GO" id="GO:0000151">
    <property type="term" value="C:ubiquitin ligase complex"/>
    <property type="evidence" value="ECO:0007669"/>
    <property type="project" value="TreeGrafter"/>
</dbReference>
<dbReference type="InterPro" id="IPR013083">
    <property type="entry name" value="Znf_RING/FYVE/PHD"/>
</dbReference>
<reference evidence="12" key="1">
    <citation type="submission" date="2015-10" db="EMBL/GenBank/DDBJ databases">
        <authorList>
            <person name="Regsiter A."/>
            <person name="william w."/>
        </authorList>
    </citation>
    <scope>NUCLEOTIDE SEQUENCE</scope>
    <source>
        <strain evidence="12">Montdore</strain>
    </source>
</reference>
<name>A0A292Q0L6_9PEZI</name>
<dbReference type="GO" id="GO:0004842">
    <property type="term" value="F:ubiquitin-protein transferase activity"/>
    <property type="evidence" value="ECO:0007669"/>
    <property type="project" value="TreeGrafter"/>
</dbReference>
<evidence type="ECO:0000259" key="10">
    <source>
        <dbReference type="PROSITE" id="PS50089"/>
    </source>
</evidence>
<evidence type="ECO:0000256" key="6">
    <source>
        <dbReference type="ARBA" id="ARBA00022786"/>
    </source>
</evidence>
<dbReference type="Pfam" id="PF26200">
    <property type="entry name" value="Rcat_RNF216"/>
    <property type="match status" value="1"/>
</dbReference>
<evidence type="ECO:0000256" key="2">
    <source>
        <dbReference type="ARBA" id="ARBA00022679"/>
    </source>
</evidence>
<feature type="region of interest" description="Disordered" evidence="9">
    <location>
        <begin position="224"/>
        <end position="275"/>
    </location>
</feature>
<keyword evidence="6" id="KW-0833">Ubl conjugation pathway</keyword>
<dbReference type="EMBL" id="LN890996">
    <property type="protein sequence ID" value="CUS12283.1"/>
    <property type="molecule type" value="Genomic_DNA"/>
</dbReference>
<dbReference type="PANTHER" id="PTHR22770">
    <property type="entry name" value="UBIQUITIN CONJUGATING ENZYME 7 INTERACTING PROTEIN-RELATED"/>
    <property type="match status" value="1"/>
</dbReference>
<gene>
    <name evidence="12" type="ORF">GSTUAT00003609001</name>
</gene>
<keyword evidence="5 8" id="KW-0863">Zinc-finger</keyword>
<dbReference type="InterPro" id="IPR051628">
    <property type="entry name" value="LUBAC_E3_Ligases"/>
</dbReference>
<dbReference type="Proteomes" id="UP001412239">
    <property type="component" value="Unassembled WGS sequence"/>
</dbReference>